<protein>
    <submittedName>
        <fullName evidence="3 4">Lipoprotein</fullName>
    </submittedName>
</protein>
<name>A0A6F7PA74_HAECO</name>
<proteinExistence type="predicted"/>
<organism evidence="2 4">
    <name type="scientific">Haemonchus contortus</name>
    <name type="common">Barber pole worm</name>
    <dbReference type="NCBI Taxonomy" id="6289"/>
    <lineage>
        <taxon>Eukaryota</taxon>
        <taxon>Metazoa</taxon>
        <taxon>Ecdysozoa</taxon>
        <taxon>Nematoda</taxon>
        <taxon>Chromadorea</taxon>
        <taxon>Rhabditida</taxon>
        <taxon>Rhabditina</taxon>
        <taxon>Rhabditomorpha</taxon>
        <taxon>Strongyloidea</taxon>
        <taxon>Trichostrongylidae</taxon>
        <taxon>Haemonchus</taxon>
    </lineage>
</organism>
<keyword evidence="2" id="KW-1185">Reference proteome</keyword>
<sequence>MLRVVIFLSLLAFSLACKPSNSTSGSGSGASGGNKTKRGVEEAHVLVETNLKFNEALNPIFERAFRQGVEQHAHRHGFKYHHDMIDGRTAKIGHKFGMAYKVLDADCKQLEKFIKKGKKETDLVGVVFTMCDGQPNIL</sequence>
<dbReference type="AlphaFoldDB" id="A0A6F7PA74"/>
<accession>A0A6F7PA74</accession>
<dbReference type="OrthoDB" id="5872262at2759"/>
<dbReference type="PROSITE" id="PS51257">
    <property type="entry name" value="PROKAR_LIPOPROTEIN"/>
    <property type="match status" value="1"/>
</dbReference>
<evidence type="ECO:0000256" key="1">
    <source>
        <dbReference type="SAM" id="SignalP"/>
    </source>
</evidence>
<keyword evidence="1" id="KW-0732">Signal</keyword>
<evidence type="ECO:0000313" key="2">
    <source>
        <dbReference type="Proteomes" id="UP000025227"/>
    </source>
</evidence>
<evidence type="ECO:0000313" key="4">
    <source>
        <dbReference type="WBParaSite" id="HCON_00090360-00001"/>
    </source>
</evidence>
<feature type="signal peptide" evidence="1">
    <location>
        <begin position="1"/>
        <end position="16"/>
    </location>
</feature>
<feature type="chain" id="PRO_5044631461" evidence="1">
    <location>
        <begin position="17"/>
        <end position="138"/>
    </location>
</feature>
<dbReference type="Proteomes" id="UP000025227">
    <property type="component" value="Unplaced"/>
</dbReference>
<dbReference type="Pfam" id="PF17619">
    <property type="entry name" value="SCVP"/>
    <property type="match status" value="1"/>
</dbReference>
<dbReference type="InterPro" id="IPR035126">
    <property type="entry name" value="SCVP"/>
</dbReference>
<reference evidence="3 4" key="1">
    <citation type="submission" date="2020-12" db="UniProtKB">
        <authorList>
            <consortium name="WormBaseParasite"/>
        </authorList>
    </citation>
    <scope>IDENTIFICATION</scope>
    <source>
        <strain evidence="3 4">MHco3</strain>
    </source>
</reference>
<dbReference type="WBParaSite" id="HCON_00090350-00001">
    <property type="protein sequence ID" value="HCON_00090350-00001"/>
    <property type="gene ID" value="HCON_00090350"/>
</dbReference>
<evidence type="ECO:0000313" key="3">
    <source>
        <dbReference type="WBParaSite" id="HCON_00090350-00001"/>
    </source>
</evidence>
<dbReference type="WBParaSite" id="HCON_00090360-00001">
    <property type="protein sequence ID" value="HCON_00090360-00001"/>
    <property type="gene ID" value="HCON_00090360"/>
</dbReference>